<accession>A0A8T4IZF5</accession>
<keyword evidence="1" id="KW-0472">Membrane</keyword>
<name>A0A8T4IZF5_9ACTN</name>
<comment type="caution">
    <text evidence="2">The sequence shown here is derived from an EMBL/GenBank/DDBJ whole genome shotgun (WGS) entry which is preliminary data.</text>
</comment>
<organism evidence="2 3">
    <name type="scientific">Streptomyces daliensis</name>
    <dbReference type="NCBI Taxonomy" id="299421"/>
    <lineage>
        <taxon>Bacteria</taxon>
        <taxon>Bacillati</taxon>
        <taxon>Actinomycetota</taxon>
        <taxon>Actinomycetes</taxon>
        <taxon>Kitasatosporales</taxon>
        <taxon>Streptomycetaceae</taxon>
        <taxon>Streptomyces</taxon>
    </lineage>
</organism>
<feature type="transmembrane region" description="Helical" evidence="1">
    <location>
        <begin position="28"/>
        <end position="47"/>
    </location>
</feature>
<reference evidence="2" key="1">
    <citation type="submission" date="2021-04" db="EMBL/GenBank/DDBJ databases">
        <title>Sequencing of actinobacteria type strains.</title>
        <authorList>
            <person name="Nguyen G.-S."/>
            <person name="Wentzel A."/>
        </authorList>
    </citation>
    <scope>NUCLEOTIDE SEQUENCE</scope>
    <source>
        <strain evidence="2">DSM 42095</strain>
    </source>
</reference>
<dbReference type="Proteomes" id="UP000675554">
    <property type="component" value="Unassembled WGS sequence"/>
</dbReference>
<protein>
    <submittedName>
        <fullName evidence="2">Uncharacterized protein</fullName>
    </submittedName>
</protein>
<evidence type="ECO:0000313" key="3">
    <source>
        <dbReference type="Proteomes" id="UP000675554"/>
    </source>
</evidence>
<dbReference type="EMBL" id="JAGSMN010001081">
    <property type="protein sequence ID" value="MBR7677821.1"/>
    <property type="molecule type" value="Genomic_DNA"/>
</dbReference>
<proteinExistence type="predicted"/>
<evidence type="ECO:0000313" key="2">
    <source>
        <dbReference type="EMBL" id="MBR7677821.1"/>
    </source>
</evidence>
<keyword evidence="3" id="KW-1185">Reference proteome</keyword>
<keyword evidence="1" id="KW-0812">Transmembrane</keyword>
<dbReference type="AlphaFoldDB" id="A0A8T4IZF5"/>
<keyword evidence="1" id="KW-1133">Transmembrane helix</keyword>
<evidence type="ECO:0000256" key="1">
    <source>
        <dbReference type="SAM" id="Phobius"/>
    </source>
</evidence>
<sequence>MPQVLVLVAFLTAAVVLSLVAHRAVAGVVLLFAVGGVGVGVVVATAVQRGGRGGRLLKAAVTSGSGS</sequence>
<gene>
    <name evidence="2" type="ORF">KDA82_33525</name>
</gene>